<name>A0A1Y2MYZ1_PSEAH</name>
<evidence type="ECO:0000313" key="3">
    <source>
        <dbReference type="Proteomes" id="UP000194360"/>
    </source>
</evidence>
<feature type="transmembrane region" description="Helical" evidence="1">
    <location>
        <begin position="115"/>
        <end position="140"/>
    </location>
</feature>
<evidence type="ECO:0000256" key="1">
    <source>
        <dbReference type="SAM" id="Phobius"/>
    </source>
</evidence>
<dbReference type="OrthoDB" id="2716688at2"/>
<reference evidence="2 3" key="1">
    <citation type="submission" date="2016-09" db="EMBL/GenBank/DDBJ databases">
        <title>Pseudonocardia autotrophica DSM535, a candidate organism with high potential of specific P450 cytochromes.</title>
        <authorList>
            <person name="Grumaz C."/>
            <person name="Vainshtein Y."/>
            <person name="Kirstahler P."/>
            <person name="Sohn K."/>
        </authorList>
    </citation>
    <scope>NUCLEOTIDE SEQUENCE [LARGE SCALE GENOMIC DNA]</scope>
    <source>
        <strain evidence="2 3">DSM 535</strain>
    </source>
</reference>
<protein>
    <submittedName>
        <fullName evidence="2">Uncharacterized protein</fullName>
    </submittedName>
</protein>
<dbReference type="RefSeq" id="WP_085913128.1">
    <property type="nucleotide sequence ID" value="NZ_AP018920.1"/>
</dbReference>
<accession>A0A1Y2MYZ1</accession>
<proteinExistence type="predicted"/>
<dbReference type="Proteomes" id="UP000194360">
    <property type="component" value="Unassembled WGS sequence"/>
</dbReference>
<dbReference type="AlphaFoldDB" id="A0A1Y2MYZ1"/>
<gene>
    <name evidence="2" type="ORF">BG845_02880</name>
</gene>
<keyword evidence="1" id="KW-1133">Transmembrane helix</keyword>
<keyword evidence="3" id="KW-1185">Reference proteome</keyword>
<evidence type="ECO:0000313" key="2">
    <source>
        <dbReference type="EMBL" id="OSY40057.1"/>
    </source>
</evidence>
<comment type="caution">
    <text evidence="2">The sequence shown here is derived from an EMBL/GenBank/DDBJ whole genome shotgun (WGS) entry which is preliminary data.</text>
</comment>
<keyword evidence="1" id="KW-0812">Transmembrane</keyword>
<dbReference type="EMBL" id="MIGB01000014">
    <property type="protein sequence ID" value="OSY40057.1"/>
    <property type="molecule type" value="Genomic_DNA"/>
</dbReference>
<feature type="transmembrane region" description="Helical" evidence="1">
    <location>
        <begin position="160"/>
        <end position="179"/>
    </location>
</feature>
<sequence>MSGDLLRPLRRHEILHRHLYEIEHPGPDGRPATWTVEIDLAGDGDARLYLDGRRAATTDVPGSLPVPGGRIEVDVGLYGTTRIHLVPGSGPEHRLRPSPGTLEYRRARLARRRPGVSRAIAVTAVLILAVNLVLAVPQALELITAQPRIAELVGSFSSPVSLPGWLNATLLVAGVLAATERVLTLRRNRVLDAETLWTGL</sequence>
<dbReference type="STRING" id="2074.BG845_02880"/>
<keyword evidence="1" id="KW-0472">Membrane</keyword>
<organism evidence="2 3">
    <name type="scientific">Pseudonocardia autotrophica</name>
    <name type="common">Amycolata autotrophica</name>
    <name type="synonym">Nocardia autotrophica</name>
    <dbReference type="NCBI Taxonomy" id="2074"/>
    <lineage>
        <taxon>Bacteria</taxon>
        <taxon>Bacillati</taxon>
        <taxon>Actinomycetota</taxon>
        <taxon>Actinomycetes</taxon>
        <taxon>Pseudonocardiales</taxon>
        <taxon>Pseudonocardiaceae</taxon>
        <taxon>Pseudonocardia</taxon>
    </lineage>
</organism>